<dbReference type="GO" id="GO:0009231">
    <property type="term" value="P:riboflavin biosynthetic process"/>
    <property type="evidence" value="ECO:0007669"/>
    <property type="project" value="InterPro"/>
</dbReference>
<evidence type="ECO:0000256" key="6">
    <source>
        <dbReference type="ARBA" id="ARBA00022695"/>
    </source>
</evidence>
<dbReference type="CDD" id="cd02039">
    <property type="entry name" value="cytidylyltransferase_like"/>
    <property type="match status" value="1"/>
</dbReference>
<reference evidence="12" key="1">
    <citation type="submission" date="2022-10" db="EMBL/GenBank/DDBJ databases">
        <authorList>
            <person name="Wei X."/>
        </authorList>
    </citation>
    <scope>NUCLEOTIDE SEQUENCE</scope>
    <source>
        <strain evidence="12">SD2</strain>
    </source>
</reference>
<sequence>MQDLIIYKFDQWTPQENDNYIIGAFEAFHLGHFQLYKKLLNNSGRKVIVTFNNENLYKDANYFFQDNHSKYLNFAKLNIDCVVELDFQDIKNQSGQDFINKLTNNLPAKVIVGKDFRFGKNAKYKASDLSLINPNLQVEILEFYKFNNSKISTSELKQLVEFGDIKLLNSLLVYNYNFSGTLNIDASVELNPNLTPLHSGIYLAKFVIKNFLYYGLFIKEFNKNCYIYIFDLDLDIKIEQTIDIEIFYNLKLITKDESKYLNDDLIEMAKKLMLKFVN</sequence>
<dbReference type="InterPro" id="IPR014729">
    <property type="entry name" value="Rossmann-like_a/b/a_fold"/>
</dbReference>
<dbReference type="RefSeq" id="WP_011283700.1">
    <property type="nucleotide sequence ID" value="NZ_CP012624.1"/>
</dbReference>
<dbReference type="EC" id="2.7.7.2" evidence="2"/>
<dbReference type="GO" id="GO:0003919">
    <property type="term" value="F:FMN adenylyltransferase activity"/>
    <property type="evidence" value="ECO:0007669"/>
    <property type="project" value="UniProtKB-EC"/>
</dbReference>
<evidence type="ECO:0000256" key="5">
    <source>
        <dbReference type="ARBA" id="ARBA00022679"/>
    </source>
</evidence>
<keyword evidence="6" id="KW-0548">Nucleotidyltransferase</keyword>
<evidence type="ECO:0000256" key="2">
    <source>
        <dbReference type="ARBA" id="ARBA00012393"/>
    </source>
</evidence>
<name>A0AAN1EDN5_MYCSY</name>
<gene>
    <name evidence="12" type="ORF">OIE46_03080</name>
</gene>
<evidence type="ECO:0000256" key="9">
    <source>
        <dbReference type="ARBA" id="ARBA00022840"/>
    </source>
</evidence>
<evidence type="ECO:0000256" key="10">
    <source>
        <dbReference type="ARBA" id="ARBA00049494"/>
    </source>
</evidence>
<organism evidence="12 13">
    <name type="scientific">Mycoplasmopsis synoviae</name>
    <name type="common">Mycoplasma synoviae</name>
    <dbReference type="NCBI Taxonomy" id="2109"/>
    <lineage>
        <taxon>Bacteria</taxon>
        <taxon>Bacillati</taxon>
        <taxon>Mycoplasmatota</taxon>
        <taxon>Mycoplasmoidales</taxon>
        <taxon>Metamycoplasmataceae</taxon>
        <taxon>Mycoplasmopsis</taxon>
    </lineage>
</organism>
<evidence type="ECO:0000256" key="8">
    <source>
        <dbReference type="ARBA" id="ARBA00022827"/>
    </source>
</evidence>
<evidence type="ECO:0000256" key="3">
    <source>
        <dbReference type="ARBA" id="ARBA00022630"/>
    </source>
</evidence>
<evidence type="ECO:0000259" key="11">
    <source>
        <dbReference type="Pfam" id="PF06574"/>
    </source>
</evidence>
<accession>A0AAN1EDN5</accession>
<dbReference type="NCBIfam" id="NF005518">
    <property type="entry name" value="PRK07143.1"/>
    <property type="match status" value="1"/>
</dbReference>
<comment type="catalytic activity">
    <reaction evidence="10">
        <text>FMN + ATP + H(+) = FAD + diphosphate</text>
        <dbReference type="Rhea" id="RHEA:17237"/>
        <dbReference type="ChEBI" id="CHEBI:15378"/>
        <dbReference type="ChEBI" id="CHEBI:30616"/>
        <dbReference type="ChEBI" id="CHEBI:33019"/>
        <dbReference type="ChEBI" id="CHEBI:57692"/>
        <dbReference type="ChEBI" id="CHEBI:58210"/>
        <dbReference type="EC" id="2.7.7.2"/>
    </reaction>
</comment>
<dbReference type="AlphaFoldDB" id="A0AAN1EDN5"/>
<keyword evidence="9" id="KW-0067">ATP-binding</keyword>
<evidence type="ECO:0000313" key="13">
    <source>
        <dbReference type="Proteomes" id="UP001164481"/>
    </source>
</evidence>
<keyword evidence="4" id="KW-0288">FMN</keyword>
<evidence type="ECO:0000256" key="7">
    <source>
        <dbReference type="ARBA" id="ARBA00022741"/>
    </source>
</evidence>
<keyword evidence="7" id="KW-0547">Nucleotide-binding</keyword>
<evidence type="ECO:0000256" key="4">
    <source>
        <dbReference type="ARBA" id="ARBA00022643"/>
    </source>
</evidence>
<dbReference type="EMBL" id="CP107525">
    <property type="protein sequence ID" value="UZW64327.1"/>
    <property type="molecule type" value="Genomic_DNA"/>
</dbReference>
<dbReference type="Gene3D" id="3.40.50.620">
    <property type="entry name" value="HUPs"/>
    <property type="match status" value="1"/>
</dbReference>
<dbReference type="Proteomes" id="UP001164481">
    <property type="component" value="Chromosome"/>
</dbReference>
<dbReference type="Pfam" id="PF06574">
    <property type="entry name" value="FAD_syn"/>
    <property type="match status" value="1"/>
</dbReference>
<keyword evidence="8" id="KW-0274">FAD</keyword>
<protein>
    <recommendedName>
        <fullName evidence="2">FAD synthase</fullName>
        <ecNumber evidence="2">2.7.7.2</ecNumber>
    </recommendedName>
</protein>
<dbReference type="GO" id="GO:0005524">
    <property type="term" value="F:ATP binding"/>
    <property type="evidence" value="ECO:0007669"/>
    <property type="project" value="UniProtKB-KW"/>
</dbReference>
<dbReference type="InterPro" id="IPR015864">
    <property type="entry name" value="FAD_synthase"/>
</dbReference>
<keyword evidence="5" id="KW-0808">Transferase</keyword>
<dbReference type="SUPFAM" id="SSF52374">
    <property type="entry name" value="Nucleotidylyl transferase"/>
    <property type="match status" value="1"/>
</dbReference>
<feature type="domain" description="FAD synthetase" evidence="11">
    <location>
        <begin position="19"/>
        <end position="154"/>
    </location>
</feature>
<comment type="pathway">
    <text evidence="1">Cofactor biosynthesis; FAD biosynthesis; FAD from FMN: step 1/1.</text>
</comment>
<evidence type="ECO:0000256" key="1">
    <source>
        <dbReference type="ARBA" id="ARBA00004726"/>
    </source>
</evidence>
<evidence type="ECO:0000313" key="12">
    <source>
        <dbReference type="EMBL" id="UZW64327.1"/>
    </source>
</evidence>
<proteinExistence type="predicted"/>
<reference evidence="12" key="2">
    <citation type="submission" date="2022-11" db="EMBL/GenBank/DDBJ databases">
        <title>complete genomes of mycoplasma synoviae ZX313 strain and SD2 strain.</title>
        <authorList>
            <person name="Zhong Q."/>
        </authorList>
    </citation>
    <scope>NUCLEOTIDE SEQUENCE</scope>
    <source>
        <strain evidence="12">SD2</strain>
    </source>
</reference>
<dbReference type="NCBIfam" id="NF045965">
    <property type="entry name" value="RibF_rel"/>
    <property type="match status" value="1"/>
</dbReference>
<keyword evidence="3" id="KW-0285">Flavoprotein</keyword>